<reference evidence="3" key="1">
    <citation type="journal article" date="2020" name="Stud. Mycol.">
        <title>101 Dothideomycetes genomes: a test case for predicting lifestyles and emergence of pathogens.</title>
        <authorList>
            <person name="Haridas S."/>
            <person name="Albert R."/>
            <person name="Binder M."/>
            <person name="Bloem J."/>
            <person name="Labutti K."/>
            <person name="Salamov A."/>
            <person name="Andreopoulos B."/>
            <person name="Baker S."/>
            <person name="Barry K."/>
            <person name="Bills G."/>
            <person name="Bluhm B."/>
            <person name="Cannon C."/>
            <person name="Castanera R."/>
            <person name="Culley D."/>
            <person name="Daum C."/>
            <person name="Ezra D."/>
            <person name="Gonzalez J."/>
            <person name="Henrissat B."/>
            <person name="Kuo A."/>
            <person name="Liang C."/>
            <person name="Lipzen A."/>
            <person name="Lutzoni F."/>
            <person name="Magnuson J."/>
            <person name="Mondo S."/>
            <person name="Nolan M."/>
            <person name="Ohm R."/>
            <person name="Pangilinan J."/>
            <person name="Park H.-J."/>
            <person name="Ramirez L."/>
            <person name="Alfaro M."/>
            <person name="Sun H."/>
            <person name="Tritt A."/>
            <person name="Yoshinaga Y."/>
            <person name="Zwiers L.-H."/>
            <person name="Turgeon B."/>
            <person name="Goodwin S."/>
            <person name="Spatafora J."/>
            <person name="Crous P."/>
            <person name="Grigoriev I."/>
        </authorList>
    </citation>
    <scope>NUCLEOTIDE SEQUENCE</scope>
    <source>
        <strain evidence="3">CBS 113979</strain>
    </source>
</reference>
<feature type="signal peptide" evidence="2">
    <location>
        <begin position="1"/>
        <end position="22"/>
    </location>
</feature>
<name>A0A6G1HDS3_9PEZI</name>
<gene>
    <name evidence="3" type="ORF">K402DRAFT_388783</name>
</gene>
<evidence type="ECO:0000256" key="1">
    <source>
        <dbReference type="SAM" id="MobiDB-lite"/>
    </source>
</evidence>
<keyword evidence="4" id="KW-1185">Reference proteome</keyword>
<evidence type="ECO:0000256" key="2">
    <source>
        <dbReference type="SAM" id="SignalP"/>
    </source>
</evidence>
<sequence length="364" mass="39330">MVNSKISLFSFLLSLSVTTVQSKGYTEKENFILADCGIGFGEHPGDSTSREVIYYSGDVWNSDGSTNRPTMMANVPWDGSYPWRKDGLFVNMPNGDRLNVVVDPQFPDPSIAGLAATTYSTVAFTCYSYHRERVYQLDDGKWCSSAYICNHRPTPTGDNTPPPPGPAPAPPHEGTETTFSVNADTVSIYNGNLKNILGKVNEVKQQGSRDCVETAIDIGDSCTISFVCHGAGKSSNDAMADVLLNQVANSPDFSRYDEVVSQVCYKYDQTPGNEGQCIAWKDKVDKYLIMPKTIGIAIDNIPGEGSSDNPSVQAWMRYTVNCPKVDWSCQLCKTVAAGLNLISASTLTWGGQGAAVNAICAAAC</sequence>
<dbReference type="EMBL" id="ML977139">
    <property type="protein sequence ID" value="KAF1991371.1"/>
    <property type="molecule type" value="Genomic_DNA"/>
</dbReference>
<dbReference type="OrthoDB" id="3679320at2759"/>
<dbReference type="AlphaFoldDB" id="A0A6G1HDS3"/>
<keyword evidence="2" id="KW-0732">Signal</keyword>
<evidence type="ECO:0000313" key="3">
    <source>
        <dbReference type="EMBL" id="KAF1991371.1"/>
    </source>
</evidence>
<feature type="chain" id="PRO_5026156278" evidence="2">
    <location>
        <begin position="23"/>
        <end position="364"/>
    </location>
</feature>
<protein>
    <submittedName>
        <fullName evidence="3">Uncharacterized protein</fullName>
    </submittedName>
</protein>
<dbReference type="Proteomes" id="UP000800041">
    <property type="component" value="Unassembled WGS sequence"/>
</dbReference>
<evidence type="ECO:0000313" key="4">
    <source>
        <dbReference type="Proteomes" id="UP000800041"/>
    </source>
</evidence>
<accession>A0A6G1HDS3</accession>
<feature type="region of interest" description="Disordered" evidence="1">
    <location>
        <begin position="154"/>
        <end position="177"/>
    </location>
</feature>
<proteinExistence type="predicted"/>
<organism evidence="3 4">
    <name type="scientific">Aulographum hederae CBS 113979</name>
    <dbReference type="NCBI Taxonomy" id="1176131"/>
    <lineage>
        <taxon>Eukaryota</taxon>
        <taxon>Fungi</taxon>
        <taxon>Dikarya</taxon>
        <taxon>Ascomycota</taxon>
        <taxon>Pezizomycotina</taxon>
        <taxon>Dothideomycetes</taxon>
        <taxon>Pleosporomycetidae</taxon>
        <taxon>Aulographales</taxon>
        <taxon>Aulographaceae</taxon>
    </lineage>
</organism>
<feature type="compositionally biased region" description="Pro residues" evidence="1">
    <location>
        <begin position="160"/>
        <end position="171"/>
    </location>
</feature>